<evidence type="ECO:0000313" key="2">
    <source>
        <dbReference type="Proteomes" id="UP000199403"/>
    </source>
</evidence>
<proteinExistence type="predicted"/>
<dbReference type="RefSeq" id="WP_143057668.1">
    <property type="nucleotide sequence ID" value="NZ_FNZH01000006.1"/>
</dbReference>
<sequence length="370" mass="42303">MQLVGVQSLCYGIYLLFSGILQGDEKIMYLNQRTLNLPVKQVNLRVVDFESEISIDTLYQYISAEGFPIYYSRNIRTNVCFDNKCRLLDIIVYWNLTGRYLGFELPEEEYLSKTDHDPFTEEEYVRLNELLLNPTSPLGQYSYKELIMEAVSTTEEVDGVSGATSKEVLEFVVKGAAYTTHKLYEVIYGPTKTEIANWTKESFTSEFLTTLLQSENYSDVVWVLENIRGKLTLYPELRNQLFSFIEGADFTLSEKAIHVLVAADLEDIALQRNLADFAVSTDAGKRKWILELFQHTEQLHGNIPTIFNGAVSQLDVPSIVKLLEIYTVHKIQSKETIKMARTLSRSKNAYLANKASLYLTFLSAQTNTIY</sequence>
<name>A0A1H7AFS9_9BACT</name>
<dbReference type="AlphaFoldDB" id="A0A1H7AFS9"/>
<evidence type="ECO:0000313" key="1">
    <source>
        <dbReference type="EMBL" id="SEJ60750.1"/>
    </source>
</evidence>
<protein>
    <submittedName>
        <fullName evidence="1">Uncharacterized protein</fullName>
    </submittedName>
</protein>
<dbReference type="STRING" id="1416801.SAMN05192553_10630"/>
<dbReference type="OrthoDB" id="6400902at2"/>
<accession>A0A1H7AFS9</accession>
<reference evidence="2" key="1">
    <citation type="submission" date="2016-10" db="EMBL/GenBank/DDBJ databases">
        <authorList>
            <person name="Varghese N."/>
            <person name="Submissions S."/>
        </authorList>
    </citation>
    <scope>NUCLEOTIDE SEQUENCE [LARGE SCALE GENOMIC DNA]</scope>
    <source>
        <strain evidence="2">IBRC-M 10761</strain>
    </source>
</reference>
<organism evidence="1 2">
    <name type="scientific">Cyclobacterium xiamenense</name>
    <dbReference type="NCBI Taxonomy" id="1297121"/>
    <lineage>
        <taxon>Bacteria</taxon>
        <taxon>Pseudomonadati</taxon>
        <taxon>Bacteroidota</taxon>
        <taxon>Cytophagia</taxon>
        <taxon>Cytophagales</taxon>
        <taxon>Cyclobacteriaceae</taxon>
        <taxon>Cyclobacterium</taxon>
    </lineage>
</organism>
<dbReference type="EMBL" id="FNZH01000006">
    <property type="protein sequence ID" value="SEJ60750.1"/>
    <property type="molecule type" value="Genomic_DNA"/>
</dbReference>
<dbReference type="Proteomes" id="UP000199403">
    <property type="component" value="Unassembled WGS sequence"/>
</dbReference>
<gene>
    <name evidence="1" type="ORF">SAMN05192553_10630</name>
</gene>
<keyword evidence="2" id="KW-1185">Reference proteome</keyword>